<comment type="catalytic activity">
    <reaction evidence="13">
        <text>5-amino-6-(5-phospho-D-ribitylamino)uracil + NADP(+) = 5-amino-6-(5-phospho-D-ribosylamino)uracil + NADPH + H(+)</text>
        <dbReference type="Rhea" id="RHEA:17845"/>
        <dbReference type="ChEBI" id="CHEBI:15378"/>
        <dbReference type="ChEBI" id="CHEBI:57783"/>
        <dbReference type="ChEBI" id="CHEBI:58349"/>
        <dbReference type="ChEBI" id="CHEBI:58421"/>
        <dbReference type="ChEBI" id="CHEBI:58453"/>
        <dbReference type="EC" id="1.1.1.193"/>
    </reaction>
</comment>
<keyword evidence="11 13" id="KW-0560">Oxidoreductase</keyword>
<dbReference type="GO" id="GO:0008270">
    <property type="term" value="F:zinc ion binding"/>
    <property type="evidence" value="ECO:0007669"/>
    <property type="project" value="InterPro"/>
</dbReference>
<comment type="caution">
    <text evidence="18">The sequence shown here is derived from an EMBL/GenBank/DDBJ whole genome shotgun (WGS) entry which is preliminary data.</text>
</comment>
<evidence type="ECO:0000256" key="14">
    <source>
        <dbReference type="PIRSR" id="PIRSR006769-1"/>
    </source>
</evidence>
<feature type="binding site" evidence="15">
    <location>
        <position position="191"/>
    </location>
    <ligand>
        <name>substrate</name>
    </ligand>
</feature>
<evidence type="ECO:0000259" key="17">
    <source>
        <dbReference type="PROSITE" id="PS51747"/>
    </source>
</evidence>
<dbReference type="GO" id="GO:0008703">
    <property type="term" value="F:5-amino-6-(5-phosphoribosylamino)uracil reductase activity"/>
    <property type="evidence" value="ECO:0007669"/>
    <property type="project" value="UniProtKB-EC"/>
</dbReference>
<dbReference type="NCBIfam" id="TIGR00326">
    <property type="entry name" value="eubact_ribD"/>
    <property type="match status" value="1"/>
</dbReference>
<comment type="pathway">
    <text evidence="2 13">Cofactor biosynthesis; riboflavin biosynthesis; 5-amino-6-(D-ribitylamino)uracil from GTP: step 2/4.</text>
</comment>
<evidence type="ECO:0000313" key="19">
    <source>
        <dbReference type="Proteomes" id="UP000288405"/>
    </source>
</evidence>
<sequence>MRRALMLARYGRFTTHPNPNVGCVIVRSAEGRMEATESAWIDAIVGEGYHARAGEPHAEVHALRAAGEKVKGATAYVTLEPCSHFGRTPPCANALIEAGVSRVVVAMRDPFPEVAGQGIQRLKDAGIQVDVGLCEDEAYAVSRGFFTRVEKQRPLVLLKLATTLDGKIALANGESKWVTSPEARADVQLGRAEAGAILTGARTVLLDDPTLNVRPEQFPEGSVYGDFPVRQPVRVVLDARVEVPMSAKLLQDGAPVWLIRTQSSGQTLPDHVEEIVVQGDGYGRIDLHALMAELAQRQIHTVWVEAGARLAGALVQADLVDDLILYQAPKFFGPDGLNGMNLPTVSDMQAVVSWQIQGCTRVGPDIKLVLQHPKTAT</sequence>
<dbReference type="Pfam" id="PF00383">
    <property type="entry name" value="dCMP_cyt_deam_1"/>
    <property type="match status" value="1"/>
</dbReference>
<evidence type="ECO:0000256" key="8">
    <source>
        <dbReference type="ARBA" id="ARBA00022801"/>
    </source>
</evidence>
<organism evidence="18 19">
    <name type="scientific">Aliidiomarina sanyensis</name>
    <dbReference type="NCBI Taxonomy" id="1249555"/>
    <lineage>
        <taxon>Bacteria</taxon>
        <taxon>Pseudomonadati</taxon>
        <taxon>Pseudomonadota</taxon>
        <taxon>Gammaproteobacteria</taxon>
        <taxon>Alteromonadales</taxon>
        <taxon>Idiomarinaceae</taxon>
        <taxon>Aliidiomarina</taxon>
    </lineage>
</organism>
<feature type="binding site" evidence="15">
    <location>
        <begin position="307"/>
        <end position="313"/>
    </location>
    <ligand>
        <name>NADP(+)</name>
        <dbReference type="ChEBI" id="CHEBI:58349"/>
    </ligand>
</feature>
<evidence type="ECO:0000256" key="7">
    <source>
        <dbReference type="ARBA" id="ARBA00022723"/>
    </source>
</evidence>
<dbReference type="FunFam" id="3.40.140.10:FF:000025">
    <property type="entry name" value="Riboflavin biosynthesis protein RibD"/>
    <property type="match status" value="1"/>
</dbReference>
<dbReference type="PIRSF" id="PIRSF006769">
    <property type="entry name" value="RibD"/>
    <property type="match status" value="1"/>
</dbReference>
<dbReference type="UniPathway" id="UPA00275">
    <property type="reaction ID" value="UER00401"/>
</dbReference>
<dbReference type="PANTHER" id="PTHR38011">
    <property type="entry name" value="DIHYDROFOLATE REDUCTASE FAMILY PROTEIN (AFU_ORTHOLOGUE AFUA_8G06820)"/>
    <property type="match status" value="1"/>
</dbReference>
<evidence type="ECO:0000256" key="16">
    <source>
        <dbReference type="PIRSR" id="PIRSR006769-3"/>
    </source>
</evidence>
<comment type="cofactor">
    <cofactor evidence="13 16">
        <name>Zn(2+)</name>
        <dbReference type="ChEBI" id="CHEBI:29105"/>
    </cofactor>
    <text evidence="13 16">Binds 1 zinc ion.</text>
</comment>
<evidence type="ECO:0000256" key="6">
    <source>
        <dbReference type="ARBA" id="ARBA00022619"/>
    </source>
</evidence>
<feature type="binding site" evidence="15">
    <location>
        <position position="211"/>
    </location>
    <ligand>
        <name>substrate</name>
    </ligand>
</feature>
<evidence type="ECO:0000256" key="12">
    <source>
        <dbReference type="ARBA" id="ARBA00023268"/>
    </source>
</evidence>
<keyword evidence="9 13" id="KW-0862">Zinc</keyword>
<dbReference type="Gene3D" id="3.40.140.10">
    <property type="entry name" value="Cytidine Deaminase, domain 2"/>
    <property type="match status" value="1"/>
</dbReference>
<evidence type="ECO:0000256" key="3">
    <source>
        <dbReference type="ARBA" id="ARBA00004910"/>
    </source>
</evidence>
<feature type="domain" description="CMP/dCMP-type deaminase" evidence="17">
    <location>
        <begin position="1"/>
        <end position="130"/>
    </location>
</feature>
<dbReference type="Proteomes" id="UP000288405">
    <property type="component" value="Unassembled WGS sequence"/>
</dbReference>
<comment type="similarity">
    <text evidence="4 13">In the N-terminal section; belongs to the cytidine and deoxycytidylate deaminase family.</text>
</comment>
<protein>
    <recommendedName>
        <fullName evidence="13">Riboflavin biosynthesis protein RibD</fullName>
    </recommendedName>
    <domain>
        <recommendedName>
            <fullName evidence="13">Diaminohydroxyphosphoribosylaminopyrimidine deaminase</fullName>
            <shortName evidence="13">DRAP deaminase</shortName>
            <ecNumber evidence="13">3.5.4.26</ecNumber>
        </recommendedName>
        <alternativeName>
            <fullName evidence="13">Riboflavin-specific deaminase</fullName>
        </alternativeName>
    </domain>
    <domain>
        <recommendedName>
            <fullName evidence="13">5-amino-6-(5-phosphoribosylamino)uracil reductase</fullName>
            <ecNumber evidence="13">1.1.1.193</ecNumber>
        </recommendedName>
        <alternativeName>
            <fullName evidence="13">HTP reductase</fullName>
        </alternativeName>
    </domain>
</protein>
<evidence type="ECO:0000256" key="15">
    <source>
        <dbReference type="PIRSR" id="PIRSR006769-2"/>
    </source>
</evidence>
<dbReference type="PROSITE" id="PS51747">
    <property type="entry name" value="CYT_DCMP_DEAMINASES_2"/>
    <property type="match status" value="1"/>
</dbReference>
<keyword evidence="19" id="KW-1185">Reference proteome</keyword>
<dbReference type="InterPro" id="IPR011549">
    <property type="entry name" value="RibD_C"/>
</dbReference>
<accession>A0A432WNR3</accession>
<feature type="binding site" evidence="16">
    <location>
        <position position="82"/>
    </location>
    <ligand>
        <name>Zn(2+)</name>
        <dbReference type="ChEBI" id="CHEBI:29105"/>
        <note>catalytic</note>
    </ligand>
</feature>
<dbReference type="SUPFAM" id="SSF53927">
    <property type="entry name" value="Cytidine deaminase-like"/>
    <property type="match status" value="1"/>
</dbReference>
<dbReference type="EC" id="1.1.1.193" evidence="13"/>
<keyword evidence="8 13" id="KW-0378">Hydrolase</keyword>
<comment type="similarity">
    <text evidence="5 13">In the C-terminal section; belongs to the HTP reductase family.</text>
</comment>
<dbReference type="PANTHER" id="PTHR38011:SF7">
    <property type="entry name" value="2,5-DIAMINO-6-RIBOSYLAMINO-4(3H)-PYRIMIDINONE 5'-PHOSPHATE REDUCTASE"/>
    <property type="match status" value="1"/>
</dbReference>
<comment type="pathway">
    <text evidence="3 13">Cofactor biosynthesis; riboflavin biosynthesis; 5-amino-6-(D-ribitylamino)uracil from GTP: step 3/4.</text>
</comment>
<feature type="binding site" evidence="15">
    <location>
        <position position="161"/>
    </location>
    <ligand>
        <name>NADP(+)</name>
        <dbReference type="ChEBI" id="CHEBI:58349"/>
    </ligand>
</feature>
<feature type="binding site" evidence="15">
    <location>
        <position position="175"/>
    </location>
    <ligand>
        <name>substrate</name>
    </ligand>
</feature>
<gene>
    <name evidence="18" type="primary">ribD</name>
    <name evidence="18" type="ORF">CWE11_05030</name>
</gene>
<dbReference type="NCBIfam" id="TIGR00227">
    <property type="entry name" value="ribD_Cterm"/>
    <property type="match status" value="1"/>
</dbReference>
<keyword evidence="12" id="KW-0511">Multifunctional enzyme</keyword>
<feature type="binding site" evidence="16">
    <location>
        <position position="57"/>
    </location>
    <ligand>
        <name>Zn(2+)</name>
        <dbReference type="ChEBI" id="CHEBI:29105"/>
        <note>catalytic</note>
    </ligand>
</feature>
<evidence type="ECO:0000256" key="4">
    <source>
        <dbReference type="ARBA" id="ARBA00005259"/>
    </source>
</evidence>
<feature type="active site" description="Proton donor" evidence="14">
    <location>
        <position position="59"/>
    </location>
</feature>
<evidence type="ECO:0000256" key="9">
    <source>
        <dbReference type="ARBA" id="ARBA00022833"/>
    </source>
</evidence>
<dbReference type="SUPFAM" id="SSF53597">
    <property type="entry name" value="Dihydrofolate reductase-like"/>
    <property type="match status" value="1"/>
</dbReference>
<evidence type="ECO:0000256" key="2">
    <source>
        <dbReference type="ARBA" id="ARBA00004882"/>
    </source>
</evidence>
<dbReference type="InterPro" id="IPR016193">
    <property type="entry name" value="Cytidine_deaminase-like"/>
</dbReference>
<feature type="binding site" evidence="15">
    <location>
        <position position="207"/>
    </location>
    <ligand>
        <name>NADP(+)</name>
        <dbReference type="ChEBI" id="CHEBI:58349"/>
    </ligand>
</feature>
<dbReference type="Pfam" id="PF01872">
    <property type="entry name" value="RibD_C"/>
    <property type="match status" value="1"/>
</dbReference>
<evidence type="ECO:0000256" key="1">
    <source>
        <dbReference type="ARBA" id="ARBA00002151"/>
    </source>
</evidence>
<evidence type="ECO:0000256" key="13">
    <source>
        <dbReference type="PIRNR" id="PIRNR006769"/>
    </source>
</evidence>
<name>A0A432WNR3_9GAMM</name>
<comment type="function">
    <text evidence="1 13">Converts 2,5-diamino-6-(ribosylamino)-4(3h)-pyrimidinone 5'-phosphate into 5-amino-6-(ribosylamino)-2,4(1h,3h)-pyrimidinedione 5'-phosphate.</text>
</comment>
<dbReference type="CDD" id="cd01284">
    <property type="entry name" value="Riboflavin_deaminase-reductase"/>
    <property type="match status" value="1"/>
</dbReference>
<keyword evidence="6 13" id="KW-0686">Riboflavin biosynthesis</keyword>
<feature type="binding site" evidence="15">
    <location>
        <position position="214"/>
    </location>
    <ligand>
        <name>substrate</name>
    </ligand>
</feature>
<evidence type="ECO:0000256" key="11">
    <source>
        <dbReference type="ARBA" id="ARBA00023002"/>
    </source>
</evidence>
<proteinExistence type="inferred from homology"/>
<dbReference type="OrthoDB" id="9800865at2"/>
<evidence type="ECO:0000256" key="10">
    <source>
        <dbReference type="ARBA" id="ARBA00022857"/>
    </source>
</evidence>
<dbReference type="InterPro" id="IPR050765">
    <property type="entry name" value="Riboflavin_Biosynth_HTPR"/>
</dbReference>
<dbReference type="Gene3D" id="3.40.430.10">
    <property type="entry name" value="Dihydrofolate Reductase, subunit A"/>
    <property type="match status" value="1"/>
</dbReference>
<dbReference type="AlphaFoldDB" id="A0A432WNR3"/>
<evidence type="ECO:0000256" key="5">
    <source>
        <dbReference type="ARBA" id="ARBA00007417"/>
    </source>
</evidence>
<dbReference type="EC" id="3.5.4.26" evidence="13"/>
<dbReference type="GO" id="GO:0008835">
    <property type="term" value="F:diaminohydroxyphosphoribosylaminopyrimidine deaminase activity"/>
    <property type="evidence" value="ECO:0007669"/>
    <property type="project" value="UniProtKB-EC"/>
</dbReference>
<dbReference type="EMBL" id="PIPM01000003">
    <property type="protein sequence ID" value="RUO35440.1"/>
    <property type="molecule type" value="Genomic_DNA"/>
</dbReference>
<dbReference type="PROSITE" id="PS00903">
    <property type="entry name" value="CYT_DCMP_DEAMINASES_1"/>
    <property type="match status" value="1"/>
</dbReference>
<dbReference type="InterPro" id="IPR002734">
    <property type="entry name" value="RibDG_C"/>
</dbReference>
<dbReference type="GO" id="GO:0050661">
    <property type="term" value="F:NADP binding"/>
    <property type="evidence" value="ECO:0007669"/>
    <property type="project" value="InterPro"/>
</dbReference>
<feature type="binding site" evidence="15">
    <location>
        <position position="177"/>
    </location>
    <ligand>
        <name>NADP(+)</name>
        <dbReference type="ChEBI" id="CHEBI:58349"/>
    </ligand>
</feature>
<keyword evidence="10 13" id="KW-0521">NADP</keyword>
<reference evidence="18 19" key="1">
    <citation type="journal article" date="2011" name="Front. Microbiol.">
        <title>Genomic signatures of strain selection and enhancement in Bacillus atrophaeus var. globigii, a historical biowarfare simulant.</title>
        <authorList>
            <person name="Gibbons H.S."/>
            <person name="Broomall S.M."/>
            <person name="McNew L.A."/>
            <person name="Daligault H."/>
            <person name="Chapman C."/>
            <person name="Bruce D."/>
            <person name="Karavis M."/>
            <person name="Krepps M."/>
            <person name="McGregor P.A."/>
            <person name="Hong C."/>
            <person name="Park K.H."/>
            <person name="Akmal A."/>
            <person name="Feldman A."/>
            <person name="Lin J.S."/>
            <person name="Chang W.E."/>
            <person name="Higgs B.W."/>
            <person name="Demirev P."/>
            <person name="Lindquist J."/>
            <person name="Liem A."/>
            <person name="Fochler E."/>
            <person name="Read T.D."/>
            <person name="Tapia R."/>
            <person name="Johnson S."/>
            <person name="Bishop-Lilly K.A."/>
            <person name="Detter C."/>
            <person name="Han C."/>
            <person name="Sozhamannan S."/>
            <person name="Rosenzweig C.N."/>
            <person name="Skowronski E.W."/>
        </authorList>
    </citation>
    <scope>NUCLEOTIDE SEQUENCE [LARGE SCALE GENOMIC DNA]</scope>
    <source>
        <strain evidence="18 19">GYP-17</strain>
    </source>
</reference>
<feature type="binding site" evidence="16">
    <location>
        <position position="91"/>
    </location>
    <ligand>
        <name>Zn(2+)</name>
        <dbReference type="ChEBI" id="CHEBI:29105"/>
        <note>catalytic</note>
    </ligand>
</feature>
<feature type="binding site" evidence="15">
    <location>
        <position position="203"/>
    </location>
    <ligand>
        <name>substrate</name>
    </ligand>
</feature>
<comment type="catalytic activity">
    <reaction evidence="13">
        <text>2,5-diamino-6-hydroxy-4-(5-phosphoribosylamino)-pyrimidine + H2O + H(+) = 5-amino-6-(5-phospho-D-ribosylamino)uracil + NH4(+)</text>
        <dbReference type="Rhea" id="RHEA:21868"/>
        <dbReference type="ChEBI" id="CHEBI:15377"/>
        <dbReference type="ChEBI" id="CHEBI:15378"/>
        <dbReference type="ChEBI" id="CHEBI:28938"/>
        <dbReference type="ChEBI" id="CHEBI:58453"/>
        <dbReference type="ChEBI" id="CHEBI:58614"/>
        <dbReference type="EC" id="3.5.4.26"/>
    </reaction>
</comment>
<dbReference type="InterPro" id="IPR024072">
    <property type="entry name" value="DHFR-like_dom_sf"/>
</dbReference>
<keyword evidence="7 13" id="KW-0479">Metal-binding</keyword>
<feature type="binding site" evidence="15">
    <location>
        <position position="305"/>
    </location>
    <ligand>
        <name>substrate</name>
    </ligand>
</feature>
<dbReference type="GO" id="GO:0009231">
    <property type="term" value="P:riboflavin biosynthetic process"/>
    <property type="evidence" value="ECO:0007669"/>
    <property type="project" value="UniProtKB-UniPathway"/>
</dbReference>
<dbReference type="InterPro" id="IPR016192">
    <property type="entry name" value="APOBEC/CMP_deaminase_Zn-bd"/>
</dbReference>
<dbReference type="InterPro" id="IPR002125">
    <property type="entry name" value="CMP_dCMP_dom"/>
</dbReference>
<evidence type="ECO:0000313" key="18">
    <source>
        <dbReference type="EMBL" id="RUO35440.1"/>
    </source>
</evidence>
<dbReference type="InterPro" id="IPR004794">
    <property type="entry name" value="Eubact_RibD"/>
</dbReference>